<dbReference type="InParanoid" id="A0A1X7TGA8"/>
<name>A0A1X7TGA8_AMPQE</name>
<sequence length="259" mass="28747">QQVKNYKSLLKDLYQHCMIPLTLLVEDTSSSFHRSEDLTLLLVETSIAMTTCVCKWLSPQLCASLVEGFGLSDTTPTSIVILYLDQVLSNSSLRDKLFCTDELQCRACHSLLVSLIRNPQYSSPSLSIESLTNSVSLLPFIQRLTGHDEVSEPLLLILQLLKGINSNYESSLDLVKWRNYLLIIIGNIISLTEPSLANGVSLSNVYQITASVVRHCSKLIYSKTDSKCLLPLLLNKLMISSSSGQLPGIPALIQKYLCH</sequence>
<proteinExistence type="predicted"/>
<dbReference type="EnsemblMetazoa" id="Aqu2.1.13470_001">
    <property type="protein sequence ID" value="Aqu2.1.13470_001"/>
    <property type="gene ID" value="Aqu2.1.13470"/>
</dbReference>
<evidence type="ECO:0000313" key="1">
    <source>
        <dbReference type="EnsemblMetazoa" id="Aqu2.1.13470_001"/>
    </source>
</evidence>
<reference evidence="1" key="1">
    <citation type="submission" date="2017-05" db="UniProtKB">
        <authorList>
            <consortium name="EnsemblMetazoa"/>
        </authorList>
    </citation>
    <scope>IDENTIFICATION</scope>
</reference>
<accession>A0A1X7TGA8</accession>
<dbReference type="GO" id="GO:0000724">
    <property type="term" value="P:double-strand break repair via homologous recombination"/>
    <property type="evidence" value="ECO:0007669"/>
    <property type="project" value="InterPro"/>
</dbReference>
<organism evidence="1">
    <name type="scientific">Amphimedon queenslandica</name>
    <name type="common">Sponge</name>
    <dbReference type="NCBI Taxonomy" id="400682"/>
    <lineage>
        <taxon>Eukaryota</taxon>
        <taxon>Metazoa</taxon>
        <taxon>Porifera</taxon>
        <taxon>Demospongiae</taxon>
        <taxon>Heteroscleromorpha</taxon>
        <taxon>Haplosclerida</taxon>
        <taxon>Niphatidae</taxon>
        <taxon>Amphimedon</taxon>
    </lineage>
</organism>
<dbReference type="GO" id="GO:0043596">
    <property type="term" value="C:nuclear replication fork"/>
    <property type="evidence" value="ECO:0007669"/>
    <property type="project" value="TreeGrafter"/>
</dbReference>
<dbReference type="AlphaFoldDB" id="A0A1X7TGA8"/>
<protein>
    <submittedName>
        <fullName evidence="1">Uncharacterized protein</fullName>
    </submittedName>
</protein>
<dbReference type="GO" id="GO:0031297">
    <property type="term" value="P:replication fork processing"/>
    <property type="evidence" value="ECO:0007669"/>
    <property type="project" value="InterPro"/>
</dbReference>
<dbReference type="PANTHER" id="PTHR28547:SF1">
    <property type="entry name" value="PROTEIN MMS22-LIKE"/>
    <property type="match status" value="1"/>
</dbReference>
<dbReference type="PANTHER" id="PTHR28547">
    <property type="entry name" value="PROTEIN MMS22-LIKE"/>
    <property type="match status" value="1"/>
</dbReference>
<dbReference type="InterPro" id="IPR042320">
    <property type="entry name" value="MMS22-like"/>
</dbReference>